<proteinExistence type="predicted"/>
<dbReference type="RefSeq" id="WP_166213752.1">
    <property type="nucleotide sequence ID" value="NZ_CP088285.1"/>
</dbReference>
<dbReference type="InterPro" id="IPR006680">
    <property type="entry name" value="Amidohydro-rel"/>
</dbReference>
<protein>
    <submittedName>
        <fullName evidence="3">Amidohydrolase</fullName>
    </submittedName>
</protein>
<evidence type="ECO:0000313" key="3">
    <source>
        <dbReference type="EMBL" id="NVI49258.1"/>
    </source>
</evidence>
<evidence type="ECO:0000256" key="1">
    <source>
        <dbReference type="SAM" id="SignalP"/>
    </source>
</evidence>
<dbReference type="GO" id="GO:0016787">
    <property type="term" value="F:hydrolase activity"/>
    <property type="evidence" value="ECO:0007669"/>
    <property type="project" value="InterPro"/>
</dbReference>
<organism evidence="3">
    <name type="scientific">Bradyrhizobium septentrionale</name>
    <dbReference type="NCBI Taxonomy" id="1404411"/>
    <lineage>
        <taxon>Bacteria</taxon>
        <taxon>Pseudomonadati</taxon>
        <taxon>Pseudomonadota</taxon>
        <taxon>Alphaproteobacteria</taxon>
        <taxon>Hyphomicrobiales</taxon>
        <taxon>Nitrobacteraceae</taxon>
        <taxon>Bradyrhizobium</taxon>
    </lineage>
</organism>
<evidence type="ECO:0000259" key="2">
    <source>
        <dbReference type="Pfam" id="PF04909"/>
    </source>
</evidence>
<dbReference type="Gene3D" id="3.20.20.140">
    <property type="entry name" value="Metal-dependent hydrolases"/>
    <property type="match status" value="1"/>
</dbReference>
<dbReference type="InterPro" id="IPR006311">
    <property type="entry name" value="TAT_signal"/>
</dbReference>
<gene>
    <name evidence="3" type="ORF">HAP48_041755</name>
</gene>
<dbReference type="InterPro" id="IPR032466">
    <property type="entry name" value="Metal_Hydrolase"/>
</dbReference>
<comment type="caution">
    <text evidence="3">The sequence shown here is derived from an EMBL/GenBank/DDBJ whole genome shotgun (WGS) entry which is preliminary data.</text>
</comment>
<keyword evidence="1" id="KW-0732">Signal</keyword>
<dbReference type="SUPFAM" id="SSF51556">
    <property type="entry name" value="Metallo-dependent hydrolases"/>
    <property type="match status" value="1"/>
</dbReference>
<sequence>MKKSAMPKISRRTSLALLSASAAAVLGQRRAWAEASPRLIDVHAHLFNATDIPARSFLKIVVLDHYPEQGVERMLDFGEPGVTDWLVSLFVWIVAGRAPTARAEIDFLSGRGGSSLPASVDASTAVTKEKLRQFLQSAGSSAMANMSVRPNGFASPGDAGREKFVDAIRKAAARGFQLSPDALTDEQTLAEAAFLSPTDVGSYLRWFNLFALYRHALAEQLTATYRAQQLTPQLICPAAVNYSHWLDEYPTSPFADQVEVMGLVAKRSRDVMIHGYIGYDPLAQVHFRRQIAGSTDQLALIRTAVLEHGFLGVKLYPPMGFKPMGNAPGQTYPQPILDRLGGHVSEGLNEAMEELFALCTQLDIPILAHAAASNGAGPEYADRADPAFWLPVFTKYPTLRLCLAHFGRFDHRSSGAAPGSVLPAASWEWELGKFVKSHSQQRLFVDLSYLSQAQDVDVANRKKLGTIIRNFLNEFDPSAERILYGSDWIMLGRESKSDTFATDLFSFLRHDVGLSQDAIERVCFRNAIRFLGLSQGSATRSRLASLYQRWQLPSKRLALFDS</sequence>
<feature type="signal peptide" evidence="1">
    <location>
        <begin position="1"/>
        <end position="24"/>
    </location>
</feature>
<feature type="domain" description="Amidohydrolase-related" evidence="2">
    <location>
        <begin position="286"/>
        <end position="533"/>
    </location>
</feature>
<accession>A0A974A5I9</accession>
<name>A0A974A5I9_9BRAD</name>
<dbReference type="Pfam" id="PF04909">
    <property type="entry name" value="Amidohydro_2"/>
    <property type="match status" value="1"/>
</dbReference>
<dbReference type="AlphaFoldDB" id="A0A974A5I9"/>
<reference evidence="3" key="1">
    <citation type="submission" date="2020-06" db="EMBL/GenBank/DDBJ databases">
        <title>Whole Genome Sequence of Bradyrhizobium sp. Strain 1S1.</title>
        <authorList>
            <person name="Bromfield E.S.P."/>
            <person name="Cloutier S."/>
        </authorList>
    </citation>
    <scope>NUCLEOTIDE SEQUENCE [LARGE SCALE GENOMIC DNA]</scope>
    <source>
        <strain evidence="3">1S1</strain>
    </source>
</reference>
<dbReference type="PROSITE" id="PS51318">
    <property type="entry name" value="TAT"/>
    <property type="match status" value="1"/>
</dbReference>
<dbReference type="EMBL" id="JAAOLE020000001">
    <property type="protein sequence ID" value="NVI49258.1"/>
    <property type="molecule type" value="Genomic_DNA"/>
</dbReference>
<feature type="chain" id="PRO_5036735250" evidence="1">
    <location>
        <begin position="25"/>
        <end position="562"/>
    </location>
</feature>